<keyword evidence="3" id="KW-1185">Reference proteome</keyword>
<evidence type="ECO:0000313" key="3">
    <source>
        <dbReference type="Proteomes" id="UP000008068"/>
    </source>
</evidence>
<dbReference type="AlphaFoldDB" id="G0MZ77"/>
<reference evidence="3" key="1">
    <citation type="submission" date="2011-07" db="EMBL/GenBank/DDBJ databases">
        <authorList>
            <consortium name="Caenorhabditis brenneri Sequencing and Analysis Consortium"/>
            <person name="Wilson R.K."/>
        </authorList>
    </citation>
    <scope>NUCLEOTIDE SEQUENCE [LARGE SCALE GENOMIC DNA]</scope>
    <source>
        <strain evidence="3">PB2801</strain>
    </source>
</reference>
<dbReference type="InParanoid" id="G0MZ77"/>
<feature type="compositionally biased region" description="Polar residues" evidence="1">
    <location>
        <begin position="59"/>
        <end position="69"/>
    </location>
</feature>
<dbReference type="Proteomes" id="UP000008068">
    <property type="component" value="Unassembled WGS sequence"/>
</dbReference>
<name>G0MZ77_CAEBE</name>
<accession>G0MZ77</accession>
<feature type="region of interest" description="Disordered" evidence="1">
    <location>
        <begin position="44"/>
        <end position="93"/>
    </location>
</feature>
<evidence type="ECO:0000313" key="2">
    <source>
        <dbReference type="EMBL" id="EGT48371.1"/>
    </source>
</evidence>
<gene>
    <name evidence="2" type="ORF">CAEBREN_18587</name>
</gene>
<feature type="compositionally biased region" description="Polar residues" evidence="1">
    <location>
        <begin position="1"/>
        <end position="18"/>
    </location>
</feature>
<dbReference type="EMBL" id="GL379822">
    <property type="protein sequence ID" value="EGT48371.1"/>
    <property type="molecule type" value="Genomic_DNA"/>
</dbReference>
<feature type="region of interest" description="Disordered" evidence="1">
    <location>
        <begin position="1"/>
        <end position="20"/>
    </location>
</feature>
<proteinExistence type="predicted"/>
<organism evidence="3">
    <name type="scientific">Caenorhabditis brenneri</name>
    <name type="common">Nematode worm</name>
    <dbReference type="NCBI Taxonomy" id="135651"/>
    <lineage>
        <taxon>Eukaryota</taxon>
        <taxon>Metazoa</taxon>
        <taxon>Ecdysozoa</taxon>
        <taxon>Nematoda</taxon>
        <taxon>Chromadorea</taxon>
        <taxon>Rhabditida</taxon>
        <taxon>Rhabditina</taxon>
        <taxon>Rhabditomorpha</taxon>
        <taxon>Rhabditoidea</taxon>
        <taxon>Rhabditidae</taxon>
        <taxon>Peloderinae</taxon>
        <taxon>Caenorhabditis</taxon>
    </lineage>
</organism>
<protein>
    <submittedName>
        <fullName evidence="2">Uncharacterized protein</fullName>
    </submittedName>
</protein>
<sequence>MSSVTPNTTATNENSAPLSSVLCPIERQNLEIKAKLAQLAKKHFAHTSTTVSKPDAESPIQSSTPQLAPSTVKPAATAQDVIPKMQQPRRTRDGYNTLVKLLY</sequence>
<evidence type="ECO:0000256" key="1">
    <source>
        <dbReference type="SAM" id="MobiDB-lite"/>
    </source>
</evidence>
<dbReference type="HOGENOM" id="CLU_2266094_0_0_1"/>